<dbReference type="InterPro" id="IPR051681">
    <property type="entry name" value="Ser/Thr_Kinases-Pseudokinases"/>
</dbReference>
<reference evidence="5" key="1">
    <citation type="submission" date="2023-03" db="EMBL/GenBank/DDBJ databases">
        <title>Massive genome expansion in bonnet fungi (Mycena s.s.) driven by repeated elements and novel gene families across ecological guilds.</title>
        <authorList>
            <consortium name="Lawrence Berkeley National Laboratory"/>
            <person name="Harder C.B."/>
            <person name="Miyauchi S."/>
            <person name="Viragh M."/>
            <person name="Kuo A."/>
            <person name="Thoen E."/>
            <person name="Andreopoulos B."/>
            <person name="Lu D."/>
            <person name="Skrede I."/>
            <person name="Drula E."/>
            <person name="Henrissat B."/>
            <person name="Morin E."/>
            <person name="Kohler A."/>
            <person name="Barry K."/>
            <person name="LaButti K."/>
            <person name="Morin E."/>
            <person name="Salamov A."/>
            <person name="Lipzen A."/>
            <person name="Mereny Z."/>
            <person name="Hegedus B."/>
            <person name="Baldrian P."/>
            <person name="Stursova M."/>
            <person name="Weitz H."/>
            <person name="Taylor A."/>
            <person name="Grigoriev I.V."/>
            <person name="Nagy L.G."/>
            <person name="Martin F."/>
            <person name="Kauserud H."/>
        </authorList>
    </citation>
    <scope>NUCLEOTIDE SEQUENCE</scope>
    <source>
        <strain evidence="5">9144</strain>
    </source>
</reference>
<dbReference type="InterPro" id="IPR012677">
    <property type="entry name" value="Nucleotide-bd_a/b_plait_sf"/>
</dbReference>
<dbReference type="Proteomes" id="UP001219525">
    <property type="component" value="Unassembled WGS sequence"/>
</dbReference>
<dbReference type="PROSITE" id="PS50011">
    <property type="entry name" value="PROTEIN_KINASE_DOM"/>
    <property type="match status" value="1"/>
</dbReference>
<dbReference type="Gene3D" id="1.10.510.10">
    <property type="entry name" value="Transferase(Phosphotransferase) domain 1"/>
    <property type="match status" value="1"/>
</dbReference>
<feature type="domain" description="RRM" evidence="4">
    <location>
        <begin position="25"/>
        <end position="102"/>
    </location>
</feature>
<keyword evidence="5" id="KW-0808">Transferase</keyword>
<name>A0AAD6VJ93_9AGAR</name>
<dbReference type="SUPFAM" id="SSF56112">
    <property type="entry name" value="Protein kinase-like (PK-like)"/>
    <property type="match status" value="1"/>
</dbReference>
<dbReference type="SUPFAM" id="SSF54928">
    <property type="entry name" value="RNA-binding domain, RBD"/>
    <property type="match status" value="1"/>
</dbReference>
<dbReference type="InterPro" id="IPR035979">
    <property type="entry name" value="RBD_domain_sf"/>
</dbReference>
<dbReference type="GO" id="GO:0003723">
    <property type="term" value="F:RNA binding"/>
    <property type="evidence" value="ECO:0007669"/>
    <property type="project" value="UniProtKB-UniRule"/>
</dbReference>
<dbReference type="AlphaFoldDB" id="A0AAD6VJ93"/>
<keyword evidence="6" id="KW-1185">Reference proteome</keyword>
<dbReference type="PROSITE" id="PS00109">
    <property type="entry name" value="PROTEIN_KINASE_TYR"/>
    <property type="match status" value="1"/>
</dbReference>
<dbReference type="SMART" id="SM00360">
    <property type="entry name" value="RRM"/>
    <property type="match status" value="1"/>
</dbReference>
<evidence type="ECO:0000259" key="4">
    <source>
        <dbReference type="PROSITE" id="PS50102"/>
    </source>
</evidence>
<dbReference type="InterPro" id="IPR000504">
    <property type="entry name" value="RRM_dom"/>
</dbReference>
<dbReference type="Pfam" id="PF07714">
    <property type="entry name" value="PK_Tyr_Ser-Thr"/>
    <property type="match status" value="1"/>
</dbReference>
<protein>
    <submittedName>
        <fullName evidence="5">Kinase-like domain-containing protein</fullName>
    </submittedName>
</protein>
<keyword evidence="1" id="KW-0694">RNA-binding</keyword>
<keyword evidence="5" id="KW-0418">Kinase</keyword>
<dbReference type="PROSITE" id="PS50102">
    <property type="entry name" value="RRM"/>
    <property type="match status" value="1"/>
</dbReference>
<evidence type="ECO:0000259" key="3">
    <source>
        <dbReference type="PROSITE" id="PS50011"/>
    </source>
</evidence>
<gene>
    <name evidence="5" type="ORF">GGX14DRAFT_519127</name>
</gene>
<dbReference type="PANTHER" id="PTHR44329">
    <property type="entry name" value="SERINE/THREONINE-PROTEIN KINASE TNNI3K-RELATED"/>
    <property type="match status" value="1"/>
</dbReference>
<feature type="compositionally biased region" description="Polar residues" evidence="2">
    <location>
        <begin position="152"/>
        <end position="169"/>
    </location>
</feature>
<evidence type="ECO:0000313" key="6">
    <source>
        <dbReference type="Proteomes" id="UP001219525"/>
    </source>
</evidence>
<dbReference type="InterPro" id="IPR001245">
    <property type="entry name" value="Ser-Thr/Tyr_kinase_cat_dom"/>
</dbReference>
<dbReference type="Pfam" id="PF00076">
    <property type="entry name" value="RRM_1"/>
    <property type="match status" value="1"/>
</dbReference>
<feature type="region of interest" description="Disordered" evidence="2">
    <location>
        <begin position="143"/>
        <end position="174"/>
    </location>
</feature>
<organism evidence="5 6">
    <name type="scientific">Mycena pura</name>
    <dbReference type="NCBI Taxonomy" id="153505"/>
    <lineage>
        <taxon>Eukaryota</taxon>
        <taxon>Fungi</taxon>
        <taxon>Dikarya</taxon>
        <taxon>Basidiomycota</taxon>
        <taxon>Agaricomycotina</taxon>
        <taxon>Agaricomycetes</taxon>
        <taxon>Agaricomycetidae</taxon>
        <taxon>Agaricales</taxon>
        <taxon>Marasmiineae</taxon>
        <taxon>Mycenaceae</taxon>
        <taxon>Mycena</taxon>
    </lineage>
</organism>
<comment type="caution">
    <text evidence="5">The sequence shown here is derived from an EMBL/GenBank/DDBJ whole genome shotgun (WGS) entry which is preliminary data.</text>
</comment>
<dbReference type="Gene3D" id="3.30.70.330">
    <property type="match status" value="1"/>
</dbReference>
<accession>A0AAD6VJ93</accession>
<dbReference type="EMBL" id="JARJCW010000021">
    <property type="protein sequence ID" value="KAJ7213606.1"/>
    <property type="molecule type" value="Genomic_DNA"/>
</dbReference>
<evidence type="ECO:0000313" key="5">
    <source>
        <dbReference type="EMBL" id="KAJ7213606.1"/>
    </source>
</evidence>
<dbReference type="GO" id="GO:0004674">
    <property type="term" value="F:protein serine/threonine kinase activity"/>
    <property type="evidence" value="ECO:0007669"/>
    <property type="project" value="TreeGrafter"/>
</dbReference>
<dbReference type="InterPro" id="IPR011009">
    <property type="entry name" value="Kinase-like_dom_sf"/>
</dbReference>
<dbReference type="GO" id="GO:0005524">
    <property type="term" value="F:ATP binding"/>
    <property type="evidence" value="ECO:0007669"/>
    <property type="project" value="InterPro"/>
</dbReference>
<dbReference type="InterPro" id="IPR008266">
    <property type="entry name" value="Tyr_kinase_AS"/>
</dbReference>
<evidence type="ECO:0000256" key="1">
    <source>
        <dbReference type="PROSITE-ProRule" id="PRU00176"/>
    </source>
</evidence>
<feature type="domain" description="Protein kinase" evidence="3">
    <location>
        <begin position="325"/>
        <end position="533"/>
    </location>
</feature>
<evidence type="ECO:0000256" key="2">
    <source>
        <dbReference type="SAM" id="MobiDB-lite"/>
    </source>
</evidence>
<dbReference type="InterPro" id="IPR000719">
    <property type="entry name" value="Prot_kinase_dom"/>
</dbReference>
<proteinExistence type="predicted"/>
<sequence>MHARSYDTSRGPRSDINPQDFLDPCNVFCKNLDPDVDANVLLSHFRQFGHISSARVMRTENGESRGFGYVLFETPDQASAAARAMNGVLLGTKPVEVATVTTPEVRQEQVLIQPLGRTEYTWTDRDRTDIGLSSDVEDDTLYDFNHAGGSGNSSLQPPWNLNESETNGESGPVPSFPIHQSLLSLISATPGFRIDAAALSRNYDNMSDSAVMAIADSSDSRRKLLQLATDLGISGDTRLRTALREDDERLARHISAIFNSDAERAAVLRLRGDPAQNFIDVVQRTIDKGLLREREDNSKARRMIVKLSEVCDKLPSSLFISGVTGRHEHALFGGGFGDIYQASHAGKTVALKHIRAFHRDAEQNRQFCREALVWQQLRHPFVLEFIGIDRESFPGSLCLVAPWMENGTALSYLKDHGKANVDKLLVEVAQGMQYLHSQNIVHGDLRGANILITHEWHACLADFGLARFSDATVANTSHRAGSIRWMAPELIDPGRFGMQFLRTPASDVYAFGCVCLEVRCFSHEVPCADLRYM</sequence>